<sequence>MVNDVDKLAHGPEFKQYSIPIFDGRRPRPQYMICRDIITIARDFFANQAFNNHMRYKPWRLYTSAEKTERVYADMAASDWWWKELEKLIAQGQQNPTLAPLIIATDQTTLSIMCGGQKAYPVYVSFGNLDKNWRRKPSKHGMYLLGYLPVDAFEDVPDDDERKRLKAELVHRAMEKMLEPLREASVNGIEMWCPDGFKRRIYPRVAAYTADWPEQSLQCVTTEGRCPICKAAYRNRGHLVDEAEQREREETLNALRTYIATTNEAHLDLLGLRPVWPWWGDIPDVNLSACLTPDLLHQTYQGLFRHLVRWMKVIVGVDVLDERIAAMPQAEGLARFAKGISGISSGRWTGRESKQLLAQFLPVVAGTLSPELTTMVSALVNFMYRAHATSLTDVDLDAMDEDLRVFHEHKHLLVGRGKIFKNGKRFDKIAKLHMLRHWTHSIRQLGTPDGYNTETPEQLHIEYAKIPWRASNKREPLPQMVKYVQRQEAIRLHRTYLDRYLTEGQEEAIEIDQDAADAEDNEDELAEVLDEARDDPGLVAEPVVYPSPIRCIASAPTVVNQPIQQLRDRYLASNIIPDIKDFLIRRCNVPTTDVLVSENNHVNVWHKLYLYHTPPSFAPFNPIRRDVVRVRPPTRHARLSDLDPEPGIWDVALYLEKPNRLRSNGNPYEKHGIERYRAGRVRAFFTLPATLQKYYPGPLAYIEIFTPFGKSASPSSRMYGTQPELKSNGDRRTLVLPISDIFLACHLSPKFHRLEPSQELHSYSDLLSTAQHFWLNHYYNHNIYQLIEHWRRRRPGLQQRMAFNLRSSQSGEPSQSS</sequence>
<dbReference type="EMBL" id="AZST01001867">
    <property type="protein sequence ID" value="KEP45389.1"/>
    <property type="molecule type" value="Genomic_DNA"/>
</dbReference>
<dbReference type="Proteomes" id="UP000027456">
    <property type="component" value="Unassembled WGS sequence"/>
</dbReference>
<feature type="coiled-coil region" evidence="1">
    <location>
        <begin position="501"/>
        <end position="535"/>
    </location>
</feature>
<keyword evidence="1" id="KW-0175">Coiled coil</keyword>
<dbReference type="Pfam" id="PF18759">
    <property type="entry name" value="Plavaka"/>
    <property type="match status" value="1"/>
</dbReference>
<evidence type="ECO:0000313" key="3">
    <source>
        <dbReference type="Proteomes" id="UP000027456"/>
    </source>
</evidence>
<dbReference type="STRING" id="1423351.A0A074RF35"/>
<name>A0A074RF35_9AGAM</name>
<protein>
    <recommendedName>
        <fullName evidence="4">Transposase family Tnp2 protein</fullName>
    </recommendedName>
</protein>
<evidence type="ECO:0008006" key="4">
    <source>
        <dbReference type="Google" id="ProtNLM"/>
    </source>
</evidence>
<evidence type="ECO:0000313" key="2">
    <source>
        <dbReference type="EMBL" id="KEP45389.1"/>
    </source>
</evidence>
<organism evidence="2 3">
    <name type="scientific">Rhizoctonia solani 123E</name>
    <dbReference type="NCBI Taxonomy" id="1423351"/>
    <lineage>
        <taxon>Eukaryota</taxon>
        <taxon>Fungi</taxon>
        <taxon>Dikarya</taxon>
        <taxon>Basidiomycota</taxon>
        <taxon>Agaricomycotina</taxon>
        <taxon>Agaricomycetes</taxon>
        <taxon>Cantharellales</taxon>
        <taxon>Ceratobasidiaceae</taxon>
        <taxon>Rhizoctonia</taxon>
    </lineage>
</organism>
<dbReference type="InterPro" id="IPR041078">
    <property type="entry name" value="Plavaka"/>
</dbReference>
<reference evidence="2 3" key="1">
    <citation type="submission" date="2013-12" db="EMBL/GenBank/DDBJ databases">
        <authorList>
            <person name="Cubeta M."/>
            <person name="Pakala S."/>
            <person name="Fedorova N."/>
            <person name="Thomas E."/>
            <person name="Dean R."/>
            <person name="Jabaji S."/>
            <person name="Neate S."/>
            <person name="Toda T."/>
            <person name="Tavantzis S."/>
            <person name="Vilgalys R."/>
            <person name="Bharathan N."/>
            <person name="Pakala S."/>
            <person name="Losada L.S."/>
            <person name="Zafar N."/>
            <person name="Nierman W."/>
        </authorList>
    </citation>
    <scope>NUCLEOTIDE SEQUENCE [LARGE SCALE GENOMIC DNA]</scope>
    <source>
        <strain evidence="2 3">123E</strain>
    </source>
</reference>
<dbReference type="OrthoDB" id="2576233at2759"/>
<dbReference type="AlphaFoldDB" id="A0A074RF35"/>
<dbReference type="HOGENOM" id="CLU_006344_4_2_1"/>
<keyword evidence="3" id="KW-1185">Reference proteome</keyword>
<evidence type="ECO:0000256" key="1">
    <source>
        <dbReference type="SAM" id="Coils"/>
    </source>
</evidence>
<comment type="caution">
    <text evidence="2">The sequence shown here is derived from an EMBL/GenBank/DDBJ whole genome shotgun (WGS) entry which is preliminary data.</text>
</comment>
<accession>A0A074RF35</accession>
<proteinExistence type="predicted"/>
<gene>
    <name evidence="2" type="ORF">V565_279490</name>
</gene>